<feature type="transmembrane region" description="Helical" evidence="10">
    <location>
        <begin position="21"/>
        <end position="45"/>
    </location>
</feature>
<evidence type="ECO:0000256" key="10">
    <source>
        <dbReference type="SAM" id="Phobius"/>
    </source>
</evidence>
<feature type="domain" description="ABC transmembrane type-1" evidence="12">
    <location>
        <begin position="29"/>
        <end position="311"/>
    </location>
</feature>
<feature type="transmembrane region" description="Helical" evidence="10">
    <location>
        <begin position="170"/>
        <end position="187"/>
    </location>
</feature>
<dbReference type="GO" id="GO:0016887">
    <property type="term" value="F:ATP hydrolysis activity"/>
    <property type="evidence" value="ECO:0007669"/>
    <property type="project" value="InterPro"/>
</dbReference>
<feature type="domain" description="ABC transporter" evidence="11">
    <location>
        <begin position="342"/>
        <end position="572"/>
    </location>
</feature>
<gene>
    <name evidence="13" type="ORF">FHR82_006207</name>
</gene>
<dbReference type="Gene3D" id="1.20.1560.10">
    <property type="entry name" value="ABC transporter type 1, transmembrane domain"/>
    <property type="match status" value="1"/>
</dbReference>
<sequence>MSELLPIASARRTAAALWTEVRALPVLGVLTAVAAVTASAAGLVAPWVLGLLVDDISAGADRGDVLTYAAVIGGAALLAGVLTGLSAVLISRLGETVLARLRERVLDRTLHLPAPTLDKVKSGDLLSRVGDDVSVVTTAISQTGPTLAAALLTVVLTGGGMFALDWRLGLAGLAAAPFYVLAVRWYLPRSGPFYAKERVAIGDRAQAMVSALQSAPTVRAYRLEAGHTAAINDRSRAAMDLSIGVFRLFTRLVARMNRAEFVGLGVILATGFLLVREDLVTVGAVTAAALYFHRLFNPVGALIMEFDEVQAAGASLARLVGVADLDRPTGPAEVREPADGTLALTGIAHRYEEPLVLDDVSTTVPAGTRLAVVGASGAGKTTLAGIAAGLLEQERGTVVLGGVPIGELDRARHVAMLSQEVHVFSGPLIEDLRLAKPDATEEEVWAALAVVGADGWARALESGVDTVVGESAHALTAAQAQQVALARLVLADPTVAILDEATAEAGSAGARDLERAALAATEGRTTVIVAHRLTQAVMADRILVLDHGKVVESGTHDELVAAGGRYAELWRSWHVADLGVQR</sequence>
<dbReference type="RefSeq" id="WP_311771343.1">
    <property type="nucleotide sequence ID" value="NZ_JACHJQ010000006.1"/>
</dbReference>
<dbReference type="SUPFAM" id="SSF90123">
    <property type="entry name" value="ABC transporter transmembrane region"/>
    <property type="match status" value="1"/>
</dbReference>
<name>A0A7W7QB03_9PSEU</name>
<accession>A0A7W7QB03</accession>
<keyword evidence="8 10" id="KW-1133">Transmembrane helix</keyword>
<dbReference type="FunFam" id="3.40.50.300:FF:001001">
    <property type="entry name" value="Multidrug ABC transporter ATP-binding protein"/>
    <property type="match status" value="1"/>
</dbReference>
<evidence type="ECO:0000256" key="8">
    <source>
        <dbReference type="ARBA" id="ARBA00022989"/>
    </source>
</evidence>
<dbReference type="PANTHER" id="PTHR43394:SF1">
    <property type="entry name" value="ATP-BINDING CASSETTE SUB-FAMILY B MEMBER 10, MITOCHONDRIAL"/>
    <property type="match status" value="1"/>
</dbReference>
<keyword evidence="9 10" id="KW-0472">Membrane</keyword>
<feature type="transmembrane region" description="Helical" evidence="10">
    <location>
        <begin position="257"/>
        <end position="275"/>
    </location>
</feature>
<evidence type="ECO:0000256" key="5">
    <source>
        <dbReference type="ARBA" id="ARBA00022692"/>
    </source>
</evidence>
<keyword evidence="5 10" id="KW-0812">Transmembrane</keyword>
<organism evidence="13 14">
    <name type="scientific">Actinophytocola algeriensis</name>
    <dbReference type="NCBI Taxonomy" id="1768010"/>
    <lineage>
        <taxon>Bacteria</taxon>
        <taxon>Bacillati</taxon>
        <taxon>Actinomycetota</taxon>
        <taxon>Actinomycetes</taxon>
        <taxon>Pseudonocardiales</taxon>
        <taxon>Pseudonocardiaceae</taxon>
    </lineage>
</organism>
<evidence type="ECO:0000313" key="13">
    <source>
        <dbReference type="EMBL" id="MBB4909949.1"/>
    </source>
</evidence>
<comment type="caution">
    <text evidence="13">The sequence shown here is derived from an EMBL/GenBank/DDBJ whole genome shotgun (WGS) entry which is preliminary data.</text>
</comment>
<evidence type="ECO:0000256" key="2">
    <source>
        <dbReference type="ARBA" id="ARBA00022448"/>
    </source>
</evidence>
<dbReference type="GO" id="GO:0015421">
    <property type="term" value="F:ABC-type oligopeptide transporter activity"/>
    <property type="evidence" value="ECO:0007669"/>
    <property type="project" value="TreeGrafter"/>
</dbReference>
<protein>
    <submittedName>
        <fullName evidence="13">ATP-binding cassette subfamily C protein</fullName>
    </submittedName>
</protein>
<dbReference type="InterPro" id="IPR011527">
    <property type="entry name" value="ABC1_TM_dom"/>
</dbReference>
<dbReference type="CDD" id="cd07346">
    <property type="entry name" value="ABC_6TM_exporters"/>
    <property type="match status" value="1"/>
</dbReference>
<dbReference type="InterPro" id="IPR036640">
    <property type="entry name" value="ABC1_TM_sf"/>
</dbReference>
<dbReference type="Pfam" id="PF00005">
    <property type="entry name" value="ABC_tran"/>
    <property type="match status" value="1"/>
</dbReference>
<evidence type="ECO:0000256" key="3">
    <source>
        <dbReference type="ARBA" id="ARBA00022475"/>
    </source>
</evidence>
<proteinExistence type="predicted"/>
<evidence type="ECO:0000256" key="6">
    <source>
        <dbReference type="ARBA" id="ARBA00022741"/>
    </source>
</evidence>
<dbReference type="PROSITE" id="PS50893">
    <property type="entry name" value="ABC_TRANSPORTER_2"/>
    <property type="match status" value="1"/>
</dbReference>
<dbReference type="SMART" id="SM00382">
    <property type="entry name" value="AAA"/>
    <property type="match status" value="1"/>
</dbReference>
<dbReference type="Pfam" id="PF00664">
    <property type="entry name" value="ABC_membrane"/>
    <property type="match status" value="1"/>
</dbReference>
<dbReference type="EMBL" id="JACHJQ010000006">
    <property type="protein sequence ID" value="MBB4909949.1"/>
    <property type="molecule type" value="Genomic_DNA"/>
</dbReference>
<feature type="transmembrane region" description="Helical" evidence="10">
    <location>
        <begin position="147"/>
        <end position="164"/>
    </location>
</feature>
<evidence type="ECO:0000256" key="7">
    <source>
        <dbReference type="ARBA" id="ARBA00022840"/>
    </source>
</evidence>
<dbReference type="Proteomes" id="UP000520767">
    <property type="component" value="Unassembled WGS sequence"/>
</dbReference>
<evidence type="ECO:0000259" key="12">
    <source>
        <dbReference type="PROSITE" id="PS50929"/>
    </source>
</evidence>
<evidence type="ECO:0000256" key="4">
    <source>
        <dbReference type="ARBA" id="ARBA00022519"/>
    </source>
</evidence>
<keyword evidence="7 13" id="KW-0067">ATP-binding</keyword>
<dbReference type="Gene3D" id="3.40.50.300">
    <property type="entry name" value="P-loop containing nucleotide triphosphate hydrolases"/>
    <property type="match status" value="1"/>
</dbReference>
<dbReference type="InterPro" id="IPR039421">
    <property type="entry name" value="Type_1_exporter"/>
</dbReference>
<keyword evidence="6" id="KW-0547">Nucleotide-binding</keyword>
<evidence type="ECO:0000256" key="9">
    <source>
        <dbReference type="ARBA" id="ARBA00023136"/>
    </source>
</evidence>
<dbReference type="InterPro" id="IPR027417">
    <property type="entry name" value="P-loop_NTPase"/>
</dbReference>
<evidence type="ECO:0000256" key="1">
    <source>
        <dbReference type="ARBA" id="ARBA00004651"/>
    </source>
</evidence>
<dbReference type="AlphaFoldDB" id="A0A7W7QB03"/>
<dbReference type="GO" id="GO:0005524">
    <property type="term" value="F:ATP binding"/>
    <property type="evidence" value="ECO:0007669"/>
    <property type="project" value="UniProtKB-KW"/>
</dbReference>
<dbReference type="PANTHER" id="PTHR43394">
    <property type="entry name" value="ATP-DEPENDENT PERMEASE MDL1, MITOCHONDRIAL"/>
    <property type="match status" value="1"/>
</dbReference>
<keyword evidence="3" id="KW-1003">Cell membrane</keyword>
<dbReference type="SUPFAM" id="SSF52540">
    <property type="entry name" value="P-loop containing nucleoside triphosphate hydrolases"/>
    <property type="match status" value="1"/>
</dbReference>
<evidence type="ECO:0000259" key="11">
    <source>
        <dbReference type="PROSITE" id="PS50893"/>
    </source>
</evidence>
<evidence type="ECO:0000313" key="14">
    <source>
        <dbReference type="Proteomes" id="UP000520767"/>
    </source>
</evidence>
<comment type="subcellular location">
    <subcellularLocation>
        <location evidence="1">Cell membrane</location>
        <topology evidence="1">Multi-pass membrane protein</topology>
    </subcellularLocation>
</comment>
<keyword evidence="14" id="KW-1185">Reference proteome</keyword>
<dbReference type="PROSITE" id="PS50929">
    <property type="entry name" value="ABC_TM1F"/>
    <property type="match status" value="1"/>
</dbReference>
<reference evidence="13 14" key="1">
    <citation type="submission" date="2020-08" db="EMBL/GenBank/DDBJ databases">
        <title>Genomic Encyclopedia of Type Strains, Phase III (KMG-III): the genomes of soil and plant-associated and newly described type strains.</title>
        <authorList>
            <person name="Whitman W."/>
        </authorList>
    </citation>
    <scope>NUCLEOTIDE SEQUENCE [LARGE SCALE GENOMIC DNA]</scope>
    <source>
        <strain evidence="13 14">CECT 8960</strain>
    </source>
</reference>
<feature type="transmembrane region" description="Helical" evidence="10">
    <location>
        <begin position="65"/>
        <end position="90"/>
    </location>
</feature>
<dbReference type="InterPro" id="IPR003593">
    <property type="entry name" value="AAA+_ATPase"/>
</dbReference>
<dbReference type="GO" id="GO:0005886">
    <property type="term" value="C:plasma membrane"/>
    <property type="evidence" value="ECO:0007669"/>
    <property type="project" value="UniProtKB-SubCell"/>
</dbReference>
<keyword evidence="4" id="KW-0997">Cell inner membrane</keyword>
<keyword evidence="2" id="KW-0813">Transport</keyword>
<dbReference type="InterPro" id="IPR003439">
    <property type="entry name" value="ABC_transporter-like_ATP-bd"/>
</dbReference>